<sequence length="76" mass="8477">MPNPIGRIKATKNAGTEIMHSGSQKVMYRMDAKLNVFDAEMLRQMTDMAYSAGMEAGERKLQSELKQLLGIEVEEG</sequence>
<reference evidence="1 2" key="1">
    <citation type="submission" date="2024-09" db="EMBL/GenBank/DDBJ databases">
        <authorList>
            <person name="Sun Q."/>
            <person name="Mori K."/>
        </authorList>
    </citation>
    <scope>NUCLEOTIDE SEQUENCE [LARGE SCALE GENOMIC DNA]</scope>
    <source>
        <strain evidence="1 2">CCM 8626</strain>
    </source>
</reference>
<organism evidence="1 2">
    <name type="scientific">Serratia aquatilis</name>
    <dbReference type="NCBI Taxonomy" id="1737515"/>
    <lineage>
        <taxon>Bacteria</taxon>
        <taxon>Pseudomonadati</taxon>
        <taxon>Pseudomonadota</taxon>
        <taxon>Gammaproteobacteria</taxon>
        <taxon>Enterobacterales</taxon>
        <taxon>Yersiniaceae</taxon>
        <taxon>Serratia</taxon>
    </lineage>
</organism>
<evidence type="ECO:0000313" key="2">
    <source>
        <dbReference type="Proteomes" id="UP001589792"/>
    </source>
</evidence>
<protein>
    <submittedName>
        <fullName evidence="1">Uncharacterized protein</fullName>
    </submittedName>
</protein>
<name>A0ABV6EEK3_9GAMM</name>
<accession>A0ABV6EEK3</accession>
<evidence type="ECO:0000313" key="1">
    <source>
        <dbReference type="EMBL" id="MFC0227436.1"/>
    </source>
</evidence>
<comment type="caution">
    <text evidence="1">The sequence shown here is derived from an EMBL/GenBank/DDBJ whole genome shotgun (WGS) entry which is preliminary data.</text>
</comment>
<dbReference type="Proteomes" id="UP001589792">
    <property type="component" value="Unassembled WGS sequence"/>
</dbReference>
<gene>
    <name evidence="1" type="ORF">ACFFJ3_13110</name>
</gene>
<keyword evidence="2" id="KW-1185">Reference proteome</keyword>
<dbReference type="RefSeq" id="WP_380675980.1">
    <property type="nucleotide sequence ID" value="NZ_CP173186.1"/>
</dbReference>
<dbReference type="EMBL" id="JBHLXG010000010">
    <property type="protein sequence ID" value="MFC0227436.1"/>
    <property type="molecule type" value="Genomic_DNA"/>
</dbReference>
<proteinExistence type="predicted"/>